<protein>
    <submittedName>
        <fullName evidence="1">Uncharacterized protein</fullName>
    </submittedName>
</protein>
<gene>
    <name evidence="1" type="ORF">EYF80_049506</name>
</gene>
<dbReference type="OrthoDB" id="8837295at2759"/>
<name>A0A4Z2FGJ7_9TELE</name>
<reference evidence="1 2" key="1">
    <citation type="submission" date="2019-03" db="EMBL/GenBank/DDBJ databases">
        <title>First draft genome of Liparis tanakae, snailfish: a comprehensive survey of snailfish specific genes.</title>
        <authorList>
            <person name="Kim W."/>
            <person name="Song I."/>
            <person name="Jeong J.-H."/>
            <person name="Kim D."/>
            <person name="Kim S."/>
            <person name="Ryu S."/>
            <person name="Song J.Y."/>
            <person name="Lee S.K."/>
        </authorList>
    </citation>
    <scope>NUCLEOTIDE SEQUENCE [LARGE SCALE GENOMIC DNA]</scope>
    <source>
        <tissue evidence="1">Muscle</tissue>
    </source>
</reference>
<dbReference type="EMBL" id="SRLO01001199">
    <property type="protein sequence ID" value="TNN40327.1"/>
    <property type="molecule type" value="Genomic_DNA"/>
</dbReference>
<accession>A0A4Z2FGJ7</accession>
<comment type="caution">
    <text evidence="1">The sequence shown here is derived from an EMBL/GenBank/DDBJ whole genome shotgun (WGS) entry which is preliminary data.</text>
</comment>
<dbReference type="AlphaFoldDB" id="A0A4Z2FGJ7"/>
<dbReference type="Proteomes" id="UP000314294">
    <property type="component" value="Unassembled WGS sequence"/>
</dbReference>
<organism evidence="1 2">
    <name type="scientific">Liparis tanakae</name>
    <name type="common">Tanaka's snailfish</name>
    <dbReference type="NCBI Taxonomy" id="230148"/>
    <lineage>
        <taxon>Eukaryota</taxon>
        <taxon>Metazoa</taxon>
        <taxon>Chordata</taxon>
        <taxon>Craniata</taxon>
        <taxon>Vertebrata</taxon>
        <taxon>Euteleostomi</taxon>
        <taxon>Actinopterygii</taxon>
        <taxon>Neopterygii</taxon>
        <taxon>Teleostei</taxon>
        <taxon>Neoteleostei</taxon>
        <taxon>Acanthomorphata</taxon>
        <taxon>Eupercaria</taxon>
        <taxon>Perciformes</taxon>
        <taxon>Cottioidei</taxon>
        <taxon>Cottales</taxon>
        <taxon>Liparidae</taxon>
        <taxon>Liparis</taxon>
    </lineage>
</organism>
<keyword evidence="2" id="KW-1185">Reference proteome</keyword>
<evidence type="ECO:0000313" key="1">
    <source>
        <dbReference type="EMBL" id="TNN40327.1"/>
    </source>
</evidence>
<sequence>MEDFTVESTFGARVQLGTEDQLKQWLFYPCLDRMLVELNSQFSDVGAGLMKGFQACNQASDDFFSEDSLELIATNYKNDSVFYSQRVVSVFGSGGAVPVMLTLQSGQNMNPANSPRSETEPLLQTAYSKRKMKSCQMQQPSTSLDHVADSPEGRYDLCLPLLTCEN</sequence>
<proteinExistence type="predicted"/>
<evidence type="ECO:0000313" key="2">
    <source>
        <dbReference type="Proteomes" id="UP000314294"/>
    </source>
</evidence>